<dbReference type="InterPro" id="IPR003661">
    <property type="entry name" value="HisK_dim/P_dom"/>
</dbReference>
<dbReference type="Gene3D" id="3.30.565.10">
    <property type="entry name" value="Histidine kinase-like ATPase, C-terminal domain"/>
    <property type="match status" value="1"/>
</dbReference>
<feature type="domain" description="PAS" evidence="9">
    <location>
        <begin position="422"/>
        <end position="492"/>
    </location>
</feature>
<dbReference type="PANTHER" id="PTHR43065">
    <property type="entry name" value="SENSOR HISTIDINE KINASE"/>
    <property type="match status" value="1"/>
</dbReference>
<evidence type="ECO:0000259" key="9">
    <source>
        <dbReference type="PROSITE" id="PS50112"/>
    </source>
</evidence>
<dbReference type="SUPFAM" id="SSF52172">
    <property type="entry name" value="CheY-like"/>
    <property type="match status" value="1"/>
</dbReference>
<dbReference type="InterPro" id="IPR013656">
    <property type="entry name" value="PAS_4"/>
</dbReference>
<evidence type="ECO:0000259" key="7">
    <source>
        <dbReference type="PROSITE" id="PS50109"/>
    </source>
</evidence>
<dbReference type="SMART" id="SM00091">
    <property type="entry name" value="PAS"/>
    <property type="match status" value="3"/>
</dbReference>
<organism evidence="11 12">
    <name type="scientific">Noviherbaspirillum suwonense</name>
    <dbReference type="NCBI Taxonomy" id="1224511"/>
    <lineage>
        <taxon>Bacteria</taxon>
        <taxon>Pseudomonadati</taxon>
        <taxon>Pseudomonadota</taxon>
        <taxon>Betaproteobacteria</taxon>
        <taxon>Burkholderiales</taxon>
        <taxon>Oxalobacteraceae</taxon>
        <taxon>Noviherbaspirillum</taxon>
    </lineage>
</organism>
<evidence type="ECO:0000256" key="2">
    <source>
        <dbReference type="ARBA" id="ARBA00012438"/>
    </source>
</evidence>
<dbReference type="CDD" id="cd00130">
    <property type="entry name" value="PAS"/>
    <property type="match status" value="2"/>
</dbReference>
<dbReference type="InterPro" id="IPR036890">
    <property type="entry name" value="HATPase_C_sf"/>
</dbReference>
<dbReference type="Gene3D" id="3.40.50.2300">
    <property type="match status" value="1"/>
</dbReference>
<dbReference type="InterPro" id="IPR003594">
    <property type="entry name" value="HATPase_dom"/>
</dbReference>
<dbReference type="InterPro" id="IPR011006">
    <property type="entry name" value="CheY-like_superfamily"/>
</dbReference>
<feature type="domain" description="PAC" evidence="10">
    <location>
        <begin position="372"/>
        <end position="424"/>
    </location>
</feature>
<dbReference type="InterPro" id="IPR029016">
    <property type="entry name" value="GAF-like_dom_sf"/>
</dbReference>
<dbReference type="Gene3D" id="1.10.287.130">
    <property type="match status" value="1"/>
</dbReference>
<evidence type="ECO:0000313" key="12">
    <source>
        <dbReference type="Proteomes" id="UP001158049"/>
    </source>
</evidence>
<keyword evidence="4" id="KW-0808">Transferase</keyword>
<dbReference type="InterPro" id="IPR004358">
    <property type="entry name" value="Sig_transdc_His_kin-like_C"/>
</dbReference>
<dbReference type="PRINTS" id="PR00344">
    <property type="entry name" value="BCTRLSENSOR"/>
</dbReference>
<evidence type="ECO:0000259" key="8">
    <source>
        <dbReference type="PROSITE" id="PS50110"/>
    </source>
</evidence>
<dbReference type="SMART" id="SM00448">
    <property type="entry name" value="REC"/>
    <property type="match status" value="1"/>
</dbReference>
<accession>A0ABY1PXF1</accession>
<name>A0ABY1PXF1_9BURK</name>
<dbReference type="Gene3D" id="3.30.450.40">
    <property type="match status" value="1"/>
</dbReference>
<dbReference type="InterPro" id="IPR000700">
    <property type="entry name" value="PAS-assoc_C"/>
</dbReference>
<dbReference type="SUPFAM" id="SSF47384">
    <property type="entry name" value="Homodimeric domain of signal transducing histidine kinase"/>
    <property type="match status" value="1"/>
</dbReference>
<dbReference type="SMART" id="SM00086">
    <property type="entry name" value="PAC"/>
    <property type="match status" value="3"/>
</dbReference>
<dbReference type="SUPFAM" id="SSF55785">
    <property type="entry name" value="PYP-like sensor domain (PAS domain)"/>
    <property type="match status" value="4"/>
</dbReference>
<dbReference type="InterPro" id="IPR001789">
    <property type="entry name" value="Sig_transdc_resp-reg_receiver"/>
</dbReference>
<evidence type="ECO:0000313" key="11">
    <source>
        <dbReference type="EMBL" id="SMP49575.1"/>
    </source>
</evidence>
<evidence type="ECO:0000259" key="10">
    <source>
        <dbReference type="PROSITE" id="PS50113"/>
    </source>
</evidence>
<dbReference type="SUPFAM" id="SSF55781">
    <property type="entry name" value="GAF domain-like"/>
    <property type="match status" value="1"/>
</dbReference>
<dbReference type="Pfam" id="PF00072">
    <property type="entry name" value="Response_reg"/>
    <property type="match status" value="1"/>
</dbReference>
<dbReference type="PROSITE" id="PS50112">
    <property type="entry name" value="PAS"/>
    <property type="match status" value="1"/>
</dbReference>
<dbReference type="InterPro" id="IPR001610">
    <property type="entry name" value="PAC"/>
</dbReference>
<dbReference type="Pfam" id="PF08448">
    <property type="entry name" value="PAS_4"/>
    <property type="match status" value="3"/>
</dbReference>
<comment type="catalytic activity">
    <reaction evidence="1">
        <text>ATP + protein L-histidine = ADP + protein N-phospho-L-histidine.</text>
        <dbReference type="EC" id="2.7.13.3"/>
    </reaction>
</comment>
<evidence type="ECO:0000256" key="6">
    <source>
        <dbReference type="PROSITE-ProRule" id="PRU00169"/>
    </source>
</evidence>
<dbReference type="Pfam" id="PF08447">
    <property type="entry name" value="PAS_3"/>
    <property type="match status" value="1"/>
</dbReference>
<keyword evidence="12" id="KW-1185">Reference proteome</keyword>
<dbReference type="EMBL" id="FXUL01000002">
    <property type="protein sequence ID" value="SMP49575.1"/>
    <property type="molecule type" value="Genomic_DNA"/>
</dbReference>
<dbReference type="Pfam" id="PF00512">
    <property type="entry name" value="HisKA"/>
    <property type="match status" value="1"/>
</dbReference>
<dbReference type="InterPro" id="IPR000014">
    <property type="entry name" value="PAS"/>
</dbReference>
<feature type="modified residue" description="4-aspartylphosphate" evidence="6">
    <location>
        <position position="848"/>
    </location>
</feature>
<evidence type="ECO:0000256" key="5">
    <source>
        <dbReference type="ARBA" id="ARBA00022777"/>
    </source>
</evidence>
<dbReference type="SMART" id="SM00065">
    <property type="entry name" value="GAF"/>
    <property type="match status" value="1"/>
</dbReference>
<keyword evidence="3 6" id="KW-0597">Phosphoprotein</keyword>
<evidence type="ECO:0000256" key="1">
    <source>
        <dbReference type="ARBA" id="ARBA00000085"/>
    </source>
</evidence>
<sequence>MSRSTFASYADTLGDSASASTIVAHDWSDSPMGPIGAWQRNLKTTVSMVVRCPTPMALLWGEDGILIYNDGYAKVLGDKHPHALGRPVRDVWPDAADFNMDVVRRVLAGESLSYRDQFFVLERNGQSQRCWFDLDYSPVFDDATVVGVLALVHEKTELMLVSRQLELEREQFVELFEQAPTFMAVLRGPEHRIERINPGYAQLIGHRDVLGKTVAEALPETVEQGYLATLDETYRSGVAHTAVGARYASRATPGGPVVERFVDFVYQPIKGPEGVVTSIFVEGVDVTERRAAEQAFQESAEQFRILAQALPNQVWMATPDGRLDWVNTQFNDYCGDVPVGDDGAVWTGLVHPDDAADAVAQWERCVATDEPYEAEFRLRRRDGEYRWHLLRALALRAASRPLRQWIGTSTDIHERKLLETQNTRDLNRIWSLSQELMLVCDFEGRILAVNPATTLHLGWPAQQMVGRALSDFLHPDDLAETAAEVRKLSEGVTTLAFENRYLTRDGGHRLLSWTAVPDAGRIHAVARDITRERATENALRQSQKLEAIGQLTGGVAHDFNNVLAVMRSSIDLMRLVQLSDERRRRYMDAISDAVTRATKLTAQLLAFARRQALQPVVFDVRQNLEMVSEMIGSLTGVRIRRDIHLPDHACLVYADPSQFDTAIVNLAVNARDAMDGSGTLTISVNCVSDIPPGRATAPVSGSFVAVSVSDTGVGIPAQHLTQIFEPFFTTKGSGQGTGLGLSQVFGFAKQSGGEILVDSKVGTGTTFTLYLPRSLQPGQQADAQAADEAIVRGHGDRILVVEDNPDVAVSVEQTLEELGYATFLVPSGEAALAELEKDAGAFSAVFSDVVMAGISGIELGKEVQRLYPSVPVVLSSGYSYVLARNPDHGFTLLPKPYTLENLSRTLAETMARSRAARRHAGAGPDAQAATPAEREALRQAQLDALAILDSDEEEAYDELTRLAAQFCETPVALISLIDGDRQWFKSRVGVQVRETPREHAFCAHAIQTPQSLMVVNDAAQDARFADNPLVTGDPNIRFYAAAPLVTASGHALGTLCVIDRVPRTLQRGQIEMLQFLANQVIERLEKRRQARRPPPGRAD</sequence>
<dbReference type="EC" id="2.7.13.3" evidence="2"/>
<dbReference type="PROSITE" id="PS50113">
    <property type="entry name" value="PAC"/>
    <property type="match status" value="1"/>
</dbReference>
<dbReference type="InterPro" id="IPR036097">
    <property type="entry name" value="HisK_dim/P_sf"/>
</dbReference>
<dbReference type="SMART" id="SM00388">
    <property type="entry name" value="HisKA"/>
    <property type="match status" value="1"/>
</dbReference>
<dbReference type="InterPro" id="IPR035965">
    <property type="entry name" value="PAS-like_dom_sf"/>
</dbReference>
<dbReference type="Pfam" id="PF01590">
    <property type="entry name" value="GAF"/>
    <property type="match status" value="1"/>
</dbReference>
<dbReference type="PANTHER" id="PTHR43065:SF49">
    <property type="entry name" value="HISTIDINE KINASE"/>
    <property type="match status" value="1"/>
</dbReference>
<protein>
    <recommendedName>
        <fullName evidence="2">histidine kinase</fullName>
        <ecNumber evidence="2">2.7.13.3</ecNumber>
    </recommendedName>
</protein>
<dbReference type="InterPro" id="IPR013655">
    <property type="entry name" value="PAS_fold_3"/>
</dbReference>
<dbReference type="PROSITE" id="PS50110">
    <property type="entry name" value="RESPONSE_REGULATORY"/>
    <property type="match status" value="1"/>
</dbReference>
<dbReference type="Gene3D" id="3.30.450.20">
    <property type="entry name" value="PAS domain"/>
    <property type="match status" value="4"/>
</dbReference>
<keyword evidence="5" id="KW-0418">Kinase</keyword>
<dbReference type="RefSeq" id="WP_283441074.1">
    <property type="nucleotide sequence ID" value="NZ_FXUL01000002.1"/>
</dbReference>
<dbReference type="Pfam" id="PF02518">
    <property type="entry name" value="HATPase_c"/>
    <property type="match status" value="1"/>
</dbReference>
<dbReference type="InterPro" id="IPR003018">
    <property type="entry name" value="GAF"/>
</dbReference>
<feature type="domain" description="Histidine kinase" evidence="7">
    <location>
        <begin position="554"/>
        <end position="775"/>
    </location>
</feature>
<dbReference type="NCBIfam" id="TIGR00229">
    <property type="entry name" value="sensory_box"/>
    <property type="match status" value="2"/>
</dbReference>
<comment type="caution">
    <text evidence="11">The sequence shown here is derived from an EMBL/GenBank/DDBJ whole genome shotgun (WGS) entry which is preliminary data.</text>
</comment>
<gene>
    <name evidence="11" type="ORF">SAMN06295970_102271</name>
</gene>
<evidence type="ECO:0000256" key="3">
    <source>
        <dbReference type="ARBA" id="ARBA00022553"/>
    </source>
</evidence>
<dbReference type="PROSITE" id="PS50109">
    <property type="entry name" value="HIS_KIN"/>
    <property type="match status" value="1"/>
</dbReference>
<proteinExistence type="predicted"/>
<feature type="domain" description="Response regulatory" evidence="8">
    <location>
        <begin position="797"/>
        <end position="910"/>
    </location>
</feature>
<reference evidence="11 12" key="1">
    <citation type="submission" date="2017-05" db="EMBL/GenBank/DDBJ databases">
        <authorList>
            <person name="Varghese N."/>
            <person name="Submissions S."/>
        </authorList>
    </citation>
    <scope>NUCLEOTIDE SEQUENCE [LARGE SCALE GENOMIC DNA]</scope>
    <source>
        <strain evidence="11 12">DSM 26001</strain>
    </source>
</reference>
<dbReference type="SUPFAM" id="SSF55874">
    <property type="entry name" value="ATPase domain of HSP90 chaperone/DNA topoisomerase II/histidine kinase"/>
    <property type="match status" value="1"/>
</dbReference>
<dbReference type="SMART" id="SM00387">
    <property type="entry name" value="HATPase_c"/>
    <property type="match status" value="1"/>
</dbReference>
<dbReference type="CDD" id="cd00082">
    <property type="entry name" value="HisKA"/>
    <property type="match status" value="1"/>
</dbReference>
<dbReference type="Proteomes" id="UP001158049">
    <property type="component" value="Unassembled WGS sequence"/>
</dbReference>
<dbReference type="InterPro" id="IPR005467">
    <property type="entry name" value="His_kinase_dom"/>
</dbReference>
<evidence type="ECO:0000256" key="4">
    <source>
        <dbReference type="ARBA" id="ARBA00022679"/>
    </source>
</evidence>